<proteinExistence type="predicted"/>
<feature type="domain" description="HTH cro/C1-type" evidence="2">
    <location>
        <begin position="5"/>
        <end position="51"/>
    </location>
</feature>
<dbReference type="SUPFAM" id="SSF47413">
    <property type="entry name" value="lambda repressor-like DNA-binding domains"/>
    <property type="match status" value="1"/>
</dbReference>
<evidence type="ECO:0000256" key="1">
    <source>
        <dbReference type="SAM" id="MobiDB-lite"/>
    </source>
</evidence>
<dbReference type="EMBL" id="MUKV01000045">
    <property type="protein sequence ID" value="OQS32573.1"/>
    <property type="molecule type" value="Genomic_DNA"/>
</dbReference>
<protein>
    <recommendedName>
        <fullName evidence="2">HTH cro/C1-type domain-containing protein</fullName>
    </recommendedName>
</protein>
<feature type="region of interest" description="Disordered" evidence="1">
    <location>
        <begin position="63"/>
        <end position="85"/>
    </location>
</feature>
<evidence type="ECO:0000313" key="4">
    <source>
        <dbReference type="Proteomes" id="UP000192721"/>
    </source>
</evidence>
<dbReference type="CDD" id="cd00093">
    <property type="entry name" value="HTH_XRE"/>
    <property type="match status" value="1"/>
</dbReference>
<dbReference type="InterPro" id="IPR001387">
    <property type="entry name" value="Cro/C1-type_HTH"/>
</dbReference>
<evidence type="ECO:0000313" key="3">
    <source>
        <dbReference type="EMBL" id="OQS32573.1"/>
    </source>
</evidence>
<name>A0A1W0CCV7_9NEIS</name>
<dbReference type="GO" id="GO:0003677">
    <property type="term" value="F:DNA binding"/>
    <property type="evidence" value="ECO:0007669"/>
    <property type="project" value="InterPro"/>
</dbReference>
<gene>
    <name evidence="3" type="ORF">B0T45_21465</name>
</gene>
<accession>A0A1W0CCV7</accession>
<dbReference type="AlphaFoldDB" id="A0A1W0CCV7"/>
<evidence type="ECO:0000259" key="2">
    <source>
        <dbReference type="PROSITE" id="PS50943"/>
    </source>
</evidence>
<organism evidence="3 4">
    <name type="scientific">Chromobacterium haemolyticum</name>
    <dbReference type="NCBI Taxonomy" id="394935"/>
    <lineage>
        <taxon>Bacteria</taxon>
        <taxon>Pseudomonadati</taxon>
        <taxon>Pseudomonadota</taxon>
        <taxon>Betaproteobacteria</taxon>
        <taxon>Neisseriales</taxon>
        <taxon>Chromobacteriaceae</taxon>
        <taxon>Chromobacterium</taxon>
    </lineage>
</organism>
<comment type="caution">
    <text evidence="3">The sequence shown here is derived from an EMBL/GenBank/DDBJ whole genome shotgun (WGS) entry which is preliminary data.</text>
</comment>
<sequence length="119" mass="13142">MGQTGKSVQDIADHLGVTYEMARRYTLATARPRQDKLAALAELLETTPSELDYGTPHQPKVTVTKVATPPEPPNTPPTRSLSFKNPEEMARYLAAESPEAIAEFLRHLVSNLADKLDKK</sequence>
<dbReference type="PROSITE" id="PS50943">
    <property type="entry name" value="HTH_CROC1"/>
    <property type="match status" value="1"/>
</dbReference>
<dbReference type="InterPro" id="IPR010982">
    <property type="entry name" value="Lambda_DNA-bd_dom_sf"/>
</dbReference>
<dbReference type="Proteomes" id="UP000192721">
    <property type="component" value="Unassembled WGS sequence"/>
</dbReference>
<reference evidence="3 4" key="1">
    <citation type="submission" date="2017-02" db="EMBL/GenBank/DDBJ databases">
        <title>Chromobacterium haemolyticum H5244.</title>
        <authorList>
            <person name="Gulvik C.A."/>
        </authorList>
    </citation>
    <scope>NUCLEOTIDE SEQUENCE [LARGE SCALE GENOMIC DNA]</scope>
    <source>
        <strain evidence="3 4">H5244</strain>
    </source>
</reference>